<evidence type="ECO:0000259" key="5">
    <source>
        <dbReference type="PROSITE" id="PS50865"/>
    </source>
</evidence>
<evidence type="ECO:0000256" key="3">
    <source>
        <dbReference type="ARBA" id="ARBA00022833"/>
    </source>
</evidence>
<protein>
    <recommendedName>
        <fullName evidence="5">MYND-type domain-containing protein</fullName>
    </recommendedName>
</protein>
<evidence type="ECO:0000256" key="1">
    <source>
        <dbReference type="ARBA" id="ARBA00022723"/>
    </source>
</evidence>
<keyword evidence="3" id="KW-0862">Zinc</keyword>
<keyword evidence="7" id="KW-1185">Reference proteome</keyword>
<dbReference type="GO" id="GO:0008270">
    <property type="term" value="F:zinc ion binding"/>
    <property type="evidence" value="ECO:0007669"/>
    <property type="project" value="UniProtKB-KW"/>
</dbReference>
<dbReference type="AlphaFoldDB" id="A0A9P7VUR7"/>
<dbReference type="EMBL" id="MU250531">
    <property type="protein sequence ID" value="KAG7447733.1"/>
    <property type="molecule type" value="Genomic_DNA"/>
</dbReference>
<dbReference type="Gene3D" id="6.10.140.2220">
    <property type="match status" value="1"/>
</dbReference>
<dbReference type="PROSITE" id="PS50865">
    <property type="entry name" value="ZF_MYND_2"/>
    <property type="match status" value="1"/>
</dbReference>
<dbReference type="RefSeq" id="XP_043041233.1">
    <property type="nucleotide sequence ID" value="XM_043183073.1"/>
</dbReference>
<dbReference type="GeneID" id="66105370"/>
<dbReference type="Proteomes" id="UP000812287">
    <property type="component" value="Unassembled WGS sequence"/>
</dbReference>
<dbReference type="Pfam" id="PF01753">
    <property type="entry name" value="zf-MYND"/>
    <property type="match status" value="1"/>
</dbReference>
<feature type="domain" description="MYND-type" evidence="5">
    <location>
        <begin position="36"/>
        <end position="73"/>
    </location>
</feature>
<evidence type="ECO:0000256" key="4">
    <source>
        <dbReference type="PROSITE-ProRule" id="PRU00134"/>
    </source>
</evidence>
<reference evidence="6" key="1">
    <citation type="submission" date="2020-11" db="EMBL/GenBank/DDBJ databases">
        <title>Adaptations for nitrogen fixation in a non-lichenized fungal sporocarp promotes dispersal by wood-feeding termites.</title>
        <authorList>
            <consortium name="DOE Joint Genome Institute"/>
            <person name="Koch R.A."/>
            <person name="Yoon G."/>
            <person name="Arayal U."/>
            <person name="Lail K."/>
            <person name="Amirebrahimi M."/>
            <person name="Labutti K."/>
            <person name="Lipzen A."/>
            <person name="Riley R."/>
            <person name="Barry K."/>
            <person name="Henrissat B."/>
            <person name="Grigoriev I.V."/>
            <person name="Herr J.R."/>
            <person name="Aime M.C."/>
        </authorList>
    </citation>
    <scope>NUCLEOTIDE SEQUENCE</scope>
    <source>
        <strain evidence="6">MCA 3950</strain>
    </source>
</reference>
<accession>A0A9P7VUR7</accession>
<evidence type="ECO:0000256" key="2">
    <source>
        <dbReference type="ARBA" id="ARBA00022771"/>
    </source>
</evidence>
<proteinExistence type="predicted"/>
<sequence length="76" mass="8564">GLDERFCSHVTEAEISPFFALSFLESTGRSRISCAAQDCGKTEGLKRCAWCRAVSYCSALCQKSDWKRHKLVCKKQ</sequence>
<name>A0A9P7VUR7_9AGAR</name>
<keyword evidence="1" id="KW-0479">Metal-binding</keyword>
<evidence type="ECO:0000313" key="7">
    <source>
        <dbReference type="Proteomes" id="UP000812287"/>
    </source>
</evidence>
<dbReference type="SUPFAM" id="SSF144232">
    <property type="entry name" value="HIT/MYND zinc finger-like"/>
    <property type="match status" value="1"/>
</dbReference>
<evidence type="ECO:0000313" key="6">
    <source>
        <dbReference type="EMBL" id="KAG7447733.1"/>
    </source>
</evidence>
<comment type="caution">
    <text evidence="6">The sequence shown here is derived from an EMBL/GenBank/DDBJ whole genome shotgun (WGS) entry which is preliminary data.</text>
</comment>
<dbReference type="InterPro" id="IPR002893">
    <property type="entry name" value="Znf_MYND"/>
</dbReference>
<gene>
    <name evidence="6" type="ORF">BT62DRAFT_891508</name>
</gene>
<feature type="non-terminal residue" evidence="6">
    <location>
        <position position="1"/>
    </location>
</feature>
<organism evidence="6 7">
    <name type="scientific">Guyanagaster necrorhizus</name>
    <dbReference type="NCBI Taxonomy" id="856835"/>
    <lineage>
        <taxon>Eukaryota</taxon>
        <taxon>Fungi</taxon>
        <taxon>Dikarya</taxon>
        <taxon>Basidiomycota</taxon>
        <taxon>Agaricomycotina</taxon>
        <taxon>Agaricomycetes</taxon>
        <taxon>Agaricomycetidae</taxon>
        <taxon>Agaricales</taxon>
        <taxon>Marasmiineae</taxon>
        <taxon>Physalacriaceae</taxon>
        <taxon>Guyanagaster</taxon>
    </lineage>
</organism>
<keyword evidence="2 4" id="KW-0863">Zinc-finger</keyword>
<dbReference type="OrthoDB" id="3061771at2759"/>